<keyword evidence="1" id="KW-1133">Transmembrane helix</keyword>
<evidence type="ECO:0000256" key="1">
    <source>
        <dbReference type="SAM" id="Phobius"/>
    </source>
</evidence>
<feature type="transmembrane region" description="Helical" evidence="1">
    <location>
        <begin position="86"/>
        <end position="104"/>
    </location>
</feature>
<reference evidence="2 3" key="1">
    <citation type="journal article" date="2016" name="Nat. Commun.">
        <title>Thousands of microbial genomes shed light on interconnected biogeochemical processes in an aquifer system.</title>
        <authorList>
            <person name="Anantharaman K."/>
            <person name="Brown C.T."/>
            <person name="Hug L.A."/>
            <person name="Sharon I."/>
            <person name="Castelle C.J."/>
            <person name="Probst A.J."/>
            <person name="Thomas B.C."/>
            <person name="Singh A."/>
            <person name="Wilkins M.J."/>
            <person name="Karaoz U."/>
            <person name="Brodie E.L."/>
            <person name="Williams K.H."/>
            <person name="Hubbard S.S."/>
            <person name="Banfield J.F."/>
        </authorList>
    </citation>
    <scope>NUCLEOTIDE SEQUENCE [LARGE SCALE GENOMIC DNA]</scope>
</reference>
<name>A0A1F6DF98_9BACT</name>
<evidence type="ECO:0000313" key="2">
    <source>
        <dbReference type="EMBL" id="OGG60071.1"/>
    </source>
</evidence>
<keyword evidence="1" id="KW-0472">Membrane</keyword>
<sequence>MKGGMAPTYGGGLITPVKRRQIVSKKRRRQGHRGRSLSERLFAHTAYLRSCGRDDEEYHYGLSGTCRRCRALGQISVVRGVENYPTSYMVAIVAIIIAVVLVLLV</sequence>
<proteinExistence type="predicted"/>
<comment type="caution">
    <text evidence="2">The sequence shown here is derived from an EMBL/GenBank/DDBJ whole genome shotgun (WGS) entry which is preliminary data.</text>
</comment>
<protein>
    <submittedName>
        <fullName evidence="2">Uncharacterized protein</fullName>
    </submittedName>
</protein>
<evidence type="ECO:0000313" key="3">
    <source>
        <dbReference type="Proteomes" id="UP000178042"/>
    </source>
</evidence>
<accession>A0A1F6DF98</accession>
<organism evidence="2 3">
    <name type="scientific">Candidatus Kaiserbacteria bacterium RIFCSPHIGHO2_02_FULL_49_16</name>
    <dbReference type="NCBI Taxonomy" id="1798490"/>
    <lineage>
        <taxon>Bacteria</taxon>
        <taxon>Candidatus Kaiseribacteriota</taxon>
    </lineage>
</organism>
<gene>
    <name evidence="2" type="ORF">A3C86_03280</name>
</gene>
<keyword evidence="1" id="KW-0812">Transmembrane</keyword>
<dbReference type="AlphaFoldDB" id="A0A1F6DF98"/>
<dbReference type="Proteomes" id="UP000178042">
    <property type="component" value="Unassembled WGS sequence"/>
</dbReference>
<dbReference type="EMBL" id="MFLD01000021">
    <property type="protein sequence ID" value="OGG60071.1"/>
    <property type="molecule type" value="Genomic_DNA"/>
</dbReference>